<organism evidence="2 3">
    <name type="scientific">Allacma fusca</name>
    <dbReference type="NCBI Taxonomy" id="39272"/>
    <lineage>
        <taxon>Eukaryota</taxon>
        <taxon>Metazoa</taxon>
        <taxon>Ecdysozoa</taxon>
        <taxon>Arthropoda</taxon>
        <taxon>Hexapoda</taxon>
        <taxon>Collembola</taxon>
        <taxon>Symphypleona</taxon>
        <taxon>Sminthuridae</taxon>
        <taxon>Allacma</taxon>
    </lineage>
</organism>
<evidence type="ECO:0000313" key="3">
    <source>
        <dbReference type="Proteomes" id="UP000708208"/>
    </source>
</evidence>
<keyword evidence="3" id="KW-1185">Reference proteome</keyword>
<gene>
    <name evidence="2" type="ORF">AFUS01_LOCUS37321</name>
</gene>
<feature type="chain" id="PRO_5035151940" evidence="1">
    <location>
        <begin position="17"/>
        <end position="76"/>
    </location>
</feature>
<protein>
    <submittedName>
        <fullName evidence="2">Uncharacterized protein</fullName>
    </submittedName>
</protein>
<evidence type="ECO:0000313" key="2">
    <source>
        <dbReference type="EMBL" id="CAG7827330.1"/>
    </source>
</evidence>
<keyword evidence="1" id="KW-0732">Signal</keyword>
<comment type="caution">
    <text evidence="2">The sequence shown here is derived from an EMBL/GenBank/DDBJ whole genome shotgun (WGS) entry which is preliminary data.</text>
</comment>
<sequence>MRLLIILSLAVIQALAEKEYDGIGFEESYRQIRKEDLKRYVKVFEQQVEEIPDIDLNQCQYFKFGKGNKIVFHTFF</sequence>
<evidence type="ECO:0000256" key="1">
    <source>
        <dbReference type="SAM" id="SignalP"/>
    </source>
</evidence>
<dbReference type="EMBL" id="CAJVCH010543052">
    <property type="protein sequence ID" value="CAG7827330.1"/>
    <property type="molecule type" value="Genomic_DNA"/>
</dbReference>
<name>A0A8J2LSB6_9HEXA</name>
<dbReference type="AlphaFoldDB" id="A0A8J2LSB6"/>
<reference evidence="2" key="1">
    <citation type="submission" date="2021-06" db="EMBL/GenBank/DDBJ databases">
        <authorList>
            <person name="Hodson N. C."/>
            <person name="Mongue J. A."/>
            <person name="Jaron S. K."/>
        </authorList>
    </citation>
    <scope>NUCLEOTIDE SEQUENCE</scope>
</reference>
<feature type="signal peptide" evidence="1">
    <location>
        <begin position="1"/>
        <end position="16"/>
    </location>
</feature>
<accession>A0A8J2LSB6</accession>
<dbReference type="Proteomes" id="UP000708208">
    <property type="component" value="Unassembled WGS sequence"/>
</dbReference>
<proteinExistence type="predicted"/>